<proteinExistence type="predicted"/>
<reference evidence="2" key="1">
    <citation type="submission" date="2023-05" db="EMBL/GenBank/DDBJ databases">
        <title>Sedimentitalea sp. nov. JM2-8.</title>
        <authorList>
            <person name="Huang J."/>
        </authorList>
    </citation>
    <scope>NUCLEOTIDE SEQUENCE [LARGE SCALE GENOMIC DNA]</scope>
    <source>
        <strain evidence="2">KHS03</strain>
    </source>
</reference>
<keyword evidence="2" id="KW-1185">Reference proteome</keyword>
<comment type="caution">
    <text evidence="1">The sequence shown here is derived from an EMBL/GenBank/DDBJ whole genome shotgun (WGS) entry which is preliminary data.</text>
</comment>
<evidence type="ECO:0000313" key="2">
    <source>
        <dbReference type="Proteomes" id="UP001255416"/>
    </source>
</evidence>
<organism evidence="1 2">
    <name type="scientific">Sedimentitalea todarodis</name>
    <dbReference type="NCBI Taxonomy" id="1631240"/>
    <lineage>
        <taxon>Bacteria</taxon>
        <taxon>Pseudomonadati</taxon>
        <taxon>Pseudomonadota</taxon>
        <taxon>Alphaproteobacteria</taxon>
        <taxon>Rhodobacterales</taxon>
        <taxon>Paracoccaceae</taxon>
        <taxon>Sedimentitalea</taxon>
    </lineage>
</organism>
<evidence type="ECO:0008006" key="3">
    <source>
        <dbReference type="Google" id="ProtNLM"/>
    </source>
</evidence>
<gene>
    <name evidence="1" type="ORF">QO231_11850</name>
</gene>
<evidence type="ECO:0000313" key="1">
    <source>
        <dbReference type="EMBL" id="MDU9004542.1"/>
    </source>
</evidence>
<dbReference type="Proteomes" id="UP001255416">
    <property type="component" value="Unassembled WGS sequence"/>
</dbReference>
<accession>A0ABU3VEE4</accession>
<sequence>MRLVAAIAGTSQPAVADGDCEAKLSALDWVLSDGAYSELSWDRSGASLSGIACSETTINAWFETGGWRLAKAVDLTGGRYGRAEASYRADRGLVFCLPRPWFARWRTGGCLAESSVLMFEGKITWVTSGPTK</sequence>
<dbReference type="RefSeq" id="WP_316776345.1">
    <property type="nucleotide sequence ID" value="NZ_JASMWN010000008.1"/>
</dbReference>
<name>A0ABU3VEE4_9RHOB</name>
<dbReference type="EMBL" id="JASMWN010000008">
    <property type="protein sequence ID" value="MDU9004542.1"/>
    <property type="molecule type" value="Genomic_DNA"/>
</dbReference>
<protein>
    <recommendedName>
        <fullName evidence="3">DUF1036 domain-containing protein</fullName>
    </recommendedName>
</protein>